<accession>A0A1I2BPC7</accession>
<dbReference type="AlphaFoldDB" id="A0A1I2BPC7"/>
<dbReference type="EMBL" id="FONY01000003">
    <property type="protein sequence ID" value="SFE57708.1"/>
    <property type="molecule type" value="Genomic_DNA"/>
</dbReference>
<organism evidence="1 2">
    <name type="scientific">Thermoflexibacter ruber</name>
    <dbReference type="NCBI Taxonomy" id="1003"/>
    <lineage>
        <taxon>Bacteria</taxon>
        <taxon>Pseudomonadati</taxon>
        <taxon>Bacteroidota</taxon>
        <taxon>Cytophagia</taxon>
        <taxon>Cytophagales</taxon>
        <taxon>Thermoflexibacteraceae</taxon>
        <taxon>Thermoflexibacter</taxon>
    </lineage>
</organism>
<evidence type="ECO:0000313" key="2">
    <source>
        <dbReference type="Proteomes" id="UP000199513"/>
    </source>
</evidence>
<keyword evidence="2" id="KW-1185">Reference proteome</keyword>
<dbReference type="Gene3D" id="1.20.120.330">
    <property type="entry name" value="Nucleotidyltransferases domain 2"/>
    <property type="match status" value="1"/>
</dbReference>
<sequence length="69" mass="8360">MIKFNELFIKTNLIDYQYSLIINEVFEARQNADYDFEAHISPKEAKELLVKAELFLTMTKQYFENQKEY</sequence>
<proteinExistence type="predicted"/>
<evidence type="ECO:0008006" key="3">
    <source>
        <dbReference type="Google" id="ProtNLM"/>
    </source>
</evidence>
<reference evidence="1 2" key="1">
    <citation type="submission" date="2016-10" db="EMBL/GenBank/DDBJ databases">
        <authorList>
            <person name="de Groot N.N."/>
        </authorList>
    </citation>
    <scope>NUCLEOTIDE SEQUENCE [LARGE SCALE GENOMIC DNA]</scope>
    <source>
        <strain>GEY</strain>
        <strain evidence="2">DSM 9560</strain>
    </source>
</reference>
<gene>
    <name evidence="1" type="ORF">SAMN04488541_100393</name>
</gene>
<evidence type="ECO:0000313" key="1">
    <source>
        <dbReference type="EMBL" id="SFE57708.1"/>
    </source>
</evidence>
<dbReference type="Proteomes" id="UP000199513">
    <property type="component" value="Unassembled WGS sequence"/>
</dbReference>
<name>A0A1I2BPC7_9BACT</name>
<protein>
    <recommendedName>
        <fullName evidence="3">HEPN domain-containing protein</fullName>
    </recommendedName>
</protein>